<comment type="caution">
    <text evidence="1">The sequence shown here is derived from an EMBL/GenBank/DDBJ whole genome shotgun (WGS) entry which is preliminary data.</text>
</comment>
<evidence type="ECO:0000313" key="1">
    <source>
        <dbReference type="EMBL" id="KXK65910.1"/>
    </source>
</evidence>
<sequence length="70" mass="8146">MLRGNSAERSARLRAKEQLSVRKRRGFCFASSTFPPAKFHGQKCVKKAVTVPVFRVINKKDYYWLLVKED</sequence>
<accession>A0A136Q5I5</accession>
<reference evidence="1 2" key="1">
    <citation type="submission" date="2016-02" db="EMBL/GenBank/DDBJ databases">
        <authorList>
            <person name="Wen L."/>
            <person name="He K."/>
            <person name="Yang H."/>
        </authorList>
    </citation>
    <scope>NUCLEOTIDE SEQUENCE [LARGE SCALE GENOMIC DNA]</scope>
    <source>
        <strain evidence="1 2">DSM 22607</strain>
    </source>
</reference>
<dbReference type="AlphaFoldDB" id="A0A136Q5I5"/>
<gene>
    <name evidence="1" type="ORF">HMPREF3293_01202</name>
</gene>
<evidence type="ECO:0000313" key="2">
    <source>
        <dbReference type="Proteomes" id="UP000070366"/>
    </source>
</evidence>
<protein>
    <submittedName>
        <fullName evidence="1">Uncharacterized protein</fullName>
    </submittedName>
</protein>
<dbReference type="Proteomes" id="UP000070366">
    <property type="component" value="Unassembled WGS sequence"/>
</dbReference>
<organism evidence="1 2">
    <name type="scientific">Christensenella minuta</name>
    <dbReference type="NCBI Taxonomy" id="626937"/>
    <lineage>
        <taxon>Bacteria</taxon>
        <taxon>Bacillati</taxon>
        <taxon>Bacillota</taxon>
        <taxon>Clostridia</taxon>
        <taxon>Christensenellales</taxon>
        <taxon>Christensenellaceae</taxon>
        <taxon>Christensenella</taxon>
    </lineage>
</organism>
<dbReference type="STRING" id="626937.HMPREF3293_01202"/>
<name>A0A136Q5I5_9FIRM</name>
<dbReference type="EMBL" id="LSZW01000054">
    <property type="protein sequence ID" value="KXK65910.1"/>
    <property type="molecule type" value="Genomic_DNA"/>
</dbReference>
<keyword evidence="2" id="KW-1185">Reference proteome</keyword>
<proteinExistence type="predicted"/>